<evidence type="ECO:0000313" key="3">
    <source>
        <dbReference type="Proteomes" id="UP000000763"/>
    </source>
</evidence>
<evidence type="ECO:0000313" key="2">
    <source>
        <dbReference type="EMBL" id="BAH92589.1"/>
    </source>
</evidence>
<dbReference type="PANTHER" id="PTHR36482">
    <property type="entry name" value="OSJNBA0024J22.15 PROTEIN"/>
    <property type="match status" value="1"/>
</dbReference>
<dbReference type="InterPro" id="IPR049065">
    <property type="entry name" value="Nakanori"/>
</dbReference>
<dbReference type="AlphaFoldDB" id="C7J1M9"/>
<dbReference type="Pfam" id="PF21230">
    <property type="entry name" value="Nakanori"/>
    <property type="match status" value="1"/>
</dbReference>
<organism evidence="2 3">
    <name type="scientific">Oryza sativa subsp. japonica</name>
    <name type="common">Rice</name>
    <dbReference type="NCBI Taxonomy" id="39947"/>
    <lineage>
        <taxon>Eukaryota</taxon>
        <taxon>Viridiplantae</taxon>
        <taxon>Streptophyta</taxon>
        <taxon>Embryophyta</taxon>
        <taxon>Tracheophyta</taxon>
        <taxon>Spermatophyta</taxon>
        <taxon>Magnoliopsida</taxon>
        <taxon>Liliopsida</taxon>
        <taxon>Poales</taxon>
        <taxon>Poaceae</taxon>
        <taxon>BOP clade</taxon>
        <taxon>Oryzoideae</taxon>
        <taxon>Oryzeae</taxon>
        <taxon>Oryzinae</taxon>
        <taxon>Oryza</taxon>
        <taxon>Oryza sativa</taxon>
    </lineage>
</organism>
<proteinExistence type="predicted"/>
<evidence type="ECO:0000256" key="1">
    <source>
        <dbReference type="SAM" id="MobiDB-lite"/>
    </source>
</evidence>
<dbReference type="KEGG" id="dosa:Os04g0310000"/>
<gene>
    <name evidence="2" type="ordered locus">Os04g0310000</name>
</gene>
<accession>C7J1M9</accession>
<sequence>MANCFGDVVDNYKLDEMERYVGKAKRQEDRAREAMNLVNEDGKDKKAASYVQGVKDWYGNGESTLCLVYNATGATLRHVADHDWWGFIGRTPYPTEIGNGQWAAFHHVHKSGDSSGSEAAVVYRGTNADGVERDLLVAWSTPWSSFYRNKAYCAVGGVDSFQGDWEQLYDKVNNAAYTCNADSDGFKIDASTATGEDTMSREPASPSKGTRMWLSPKENNGKISEKSNKAQGECGVRRHRCCWHEG</sequence>
<name>C7J1M9_ORYSJ</name>
<feature type="region of interest" description="Disordered" evidence="1">
    <location>
        <begin position="190"/>
        <end position="227"/>
    </location>
</feature>
<reference evidence="3" key="2">
    <citation type="journal article" date="2008" name="Nucleic Acids Res.">
        <title>The rice annotation project database (RAP-DB): 2008 update.</title>
        <authorList>
            <consortium name="The rice annotation project (RAP)"/>
        </authorList>
    </citation>
    <scope>GENOME REANNOTATION</scope>
    <source>
        <strain evidence="3">cv. Nipponbare</strain>
    </source>
</reference>
<dbReference type="PANTHER" id="PTHR36482:SF7">
    <property type="entry name" value="OS04G0308500 PROTEIN"/>
    <property type="match status" value="1"/>
</dbReference>
<dbReference type="EMBL" id="AP008210">
    <property type="protein sequence ID" value="BAH92589.1"/>
    <property type="molecule type" value="Genomic_DNA"/>
</dbReference>
<protein>
    <submittedName>
        <fullName evidence="2">Os04g0310000 protein</fullName>
    </submittedName>
</protein>
<dbReference type="Proteomes" id="UP000000763">
    <property type="component" value="Chromosome 4"/>
</dbReference>
<dbReference type="InterPro" id="IPR053085">
    <property type="entry name" value="Jasmonate-induced_protein"/>
</dbReference>
<reference evidence="2 3" key="1">
    <citation type="journal article" date="2005" name="Nature">
        <title>The map-based sequence of the rice genome.</title>
        <authorList>
            <consortium name="International rice genome sequencing project (IRGSP)"/>
            <person name="Matsumoto T."/>
            <person name="Wu J."/>
            <person name="Kanamori H."/>
            <person name="Katayose Y."/>
            <person name="Fujisawa M."/>
            <person name="Namiki N."/>
            <person name="Mizuno H."/>
            <person name="Yamamoto K."/>
            <person name="Antonio B.A."/>
            <person name="Baba T."/>
            <person name="Sakata K."/>
            <person name="Nagamura Y."/>
            <person name="Aoki H."/>
            <person name="Arikawa K."/>
            <person name="Arita K."/>
            <person name="Bito T."/>
            <person name="Chiden Y."/>
            <person name="Fujitsuka N."/>
            <person name="Fukunaka R."/>
            <person name="Hamada M."/>
            <person name="Harada C."/>
            <person name="Hayashi A."/>
            <person name="Hijishita S."/>
            <person name="Honda M."/>
            <person name="Hosokawa S."/>
            <person name="Ichikawa Y."/>
            <person name="Idonuma A."/>
            <person name="Iijima M."/>
            <person name="Ikeda M."/>
            <person name="Ikeno M."/>
            <person name="Ito K."/>
            <person name="Ito S."/>
            <person name="Ito T."/>
            <person name="Ito Y."/>
            <person name="Ito Y."/>
            <person name="Iwabuchi A."/>
            <person name="Kamiya K."/>
            <person name="Karasawa W."/>
            <person name="Kurita K."/>
            <person name="Katagiri S."/>
            <person name="Kikuta A."/>
            <person name="Kobayashi H."/>
            <person name="Kobayashi N."/>
            <person name="Machita K."/>
            <person name="Maehara T."/>
            <person name="Masukawa M."/>
            <person name="Mizubayashi T."/>
            <person name="Mukai Y."/>
            <person name="Nagasaki H."/>
            <person name="Nagata Y."/>
            <person name="Naito S."/>
            <person name="Nakashima M."/>
            <person name="Nakama Y."/>
            <person name="Nakamichi Y."/>
            <person name="Nakamura M."/>
            <person name="Meguro A."/>
            <person name="Negishi M."/>
            <person name="Ohta I."/>
            <person name="Ohta T."/>
            <person name="Okamoto M."/>
            <person name="Ono N."/>
            <person name="Saji S."/>
            <person name="Sakaguchi M."/>
            <person name="Sakai K."/>
            <person name="Shibata M."/>
            <person name="Shimokawa T."/>
            <person name="Song J."/>
            <person name="Takazaki Y."/>
            <person name="Terasawa K."/>
            <person name="Tsugane M."/>
            <person name="Tsuji K."/>
            <person name="Ueda S."/>
            <person name="Waki K."/>
            <person name="Yamagata H."/>
            <person name="Yamamoto M."/>
            <person name="Yamamoto S."/>
            <person name="Yamane H."/>
            <person name="Yoshiki S."/>
            <person name="Yoshihara R."/>
            <person name="Yukawa K."/>
            <person name="Zhong H."/>
            <person name="Yano M."/>
            <person name="Yuan Q."/>
            <person name="Ouyang S."/>
            <person name="Liu J."/>
            <person name="Jones K.M."/>
            <person name="Gansberger K."/>
            <person name="Moffat K."/>
            <person name="Hill J."/>
            <person name="Bera J."/>
            <person name="Fadrosh D."/>
            <person name="Jin S."/>
            <person name="Johri S."/>
            <person name="Kim M."/>
            <person name="Overton L."/>
            <person name="Reardon M."/>
            <person name="Tsitrin T."/>
            <person name="Vuong H."/>
            <person name="Weaver B."/>
            <person name="Ciecko A."/>
            <person name="Tallon L."/>
            <person name="Jackson J."/>
            <person name="Pai G."/>
            <person name="Aken S.V."/>
            <person name="Utterback T."/>
            <person name="Reidmuller S."/>
            <person name="Feldblyum T."/>
            <person name="Hsiao J."/>
            <person name="Zismann V."/>
            <person name="Iobst S."/>
            <person name="de Vazeille A.R."/>
            <person name="Buell C.R."/>
            <person name="Ying K."/>
            <person name="Li Y."/>
            <person name="Lu T."/>
            <person name="Huang Y."/>
            <person name="Zhao Q."/>
            <person name="Feng Q."/>
            <person name="Zhang L."/>
            <person name="Zhu J."/>
            <person name="Weng Q."/>
            <person name="Mu J."/>
            <person name="Lu Y."/>
            <person name="Fan D."/>
            <person name="Liu Y."/>
            <person name="Guan J."/>
            <person name="Zhang Y."/>
            <person name="Yu S."/>
            <person name="Liu X."/>
            <person name="Zhang Y."/>
            <person name="Hong G."/>
            <person name="Han B."/>
            <person name="Choisne N."/>
            <person name="Demange N."/>
            <person name="Orjeda G."/>
            <person name="Samain S."/>
            <person name="Cattolico L."/>
            <person name="Pelletier E."/>
            <person name="Couloux A."/>
            <person name="Segurens B."/>
            <person name="Wincker P."/>
            <person name="D'Hont A."/>
            <person name="Scarpelli C."/>
            <person name="Weissenbach J."/>
            <person name="Salanoubat M."/>
            <person name="Quetier F."/>
            <person name="Yu Y."/>
            <person name="Kim H.R."/>
            <person name="Rambo T."/>
            <person name="Currie J."/>
            <person name="Collura K."/>
            <person name="Luo M."/>
            <person name="Yang T."/>
            <person name="Ammiraju J.S.S."/>
            <person name="Engler F."/>
            <person name="Soderlund C."/>
            <person name="Wing R.A."/>
            <person name="Palmer L.E."/>
            <person name="de la Bastide M."/>
            <person name="Spiegel L."/>
            <person name="Nascimento L."/>
            <person name="Zutavern T."/>
            <person name="O'Shaughnessy A."/>
            <person name="Dike S."/>
            <person name="Dedhia N."/>
            <person name="Preston R."/>
            <person name="Balija V."/>
            <person name="McCombie W.R."/>
            <person name="Chow T."/>
            <person name="Chen H."/>
            <person name="Chung M."/>
            <person name="Chen C."/>
            <person name="Shaw J."/>
            <person name="Wu H."/>
            <person name="Hsiao K."/>
            <person name="Chao Y."/>
            <person name="Chu M."/>
            <person name="Cheng C."/>
            <person name="Hour A."/>
            <person name="Lee P."/>
            <person name="Lin S."/>
            <person name="Lin Y."/>
            <person name="Liou J."/>
            <person name="Liu S."/>
            <person name="Hsing Y."/>
            <person name="Raghuvanshi S."/>
            <person name="Mohanty A."/>
            <person name="Bharti A.K."/>
            <person name="Gaur A."/>
            <person name="Gupta V."/>
            <person name="Kumar D."/>
            <person name="Ravi V."/>
            <person name="Vij S."/>
            <person name="Kapur A."/>
            <person name="Khurana P."/>
            <person name="Khurana P."/>
            <person name="Khurana J.P."/>
            <person name="Tyagi A.K."/>
            <person name="Gaikwad K."/>
            <person name="Singh A."/>
            <person name="Dalal V."/>
            <person name="Srivastava S."/>
            <person name="Dixit A."/>
            <person name="Pal A.K."/>
            <person name="Ghazi I.A."/>
            <person name="Yadav M."/>
            <person name="Pandit A."/>
            <person name="Bhargava A."/>
            <person name="Sureshbabu K."/>
            <person name="Batra K."/>
            <person name="Sharma T.R."/>
            <person name="Mohapatra T."/>
            <person name="Singh N.K."/>
            <person name="Messing J."/>
            <person name="Nelson A.B."/>
            <person name="Fuks G."/>
            <person name="Kavchok S."/>
            <person name="Keizer G."/>
            <person name="Linton E."/>
            <person name="Llaca V."/>
            <person name="Song R."/>
            <person name="Tanyolac B."/>
            <person name="Young S."/>
            <person name="Ho-Il K."/>
            <person name="Hahn J.H."/>
            <person name="Sangsakoo G."/>
            <person name="Vanavichit A."/>
            <person name="de Mattos Luiz.A.T."/>
            <person name="Zimmer P.D."/>
            <person name="Malone G."/>
            <person name="Dellagostin O."/>
            <person name="de Oliveira A.C."/>
            <person name="Bevan M."/>
            <person name="Bancroft I."/>
            <person name="Minx P."/>
            <person name="Cordum H."/>
            <person name="Wilson R."/>
            <person name="Cheng Z."/>
            <person name="Jin W."/>
            <person name="Jiang J."/>
            <person name="Leong S.A."/>
            <person name="Iwama H."/>
            <person name="Gojobori T."/>
            <person name="Itoh T."/>
            <person name="Niimura Y."/>
            <person name="Fujii Y."/>
            <person name="Habara T."/>
            <person name="Sakai H."/>
            <person name="Sato Y."/>
            <person name="Wilson G."/>
            <person name="Kumar K."/>
            <person name="McCouch S."/>
            <person name="Juretic N."/>
            <person name="Hoen D."/>
            <person name="Wright S."/>
            <person name="Bruskiewich R."/>
            <person name="Bureau T."/>
            <person name="Miyao A."/>
            <person name="Hirochika H."/>
            <person name="Nishikawa T."/>
            <person name="Kadowaki K."/>
            <person name="Sugiura M."/>
            <person name="Burr B."/>
            <person name="Sasaki T."/>
        </authorList>
    </citation>
    <scope>NUCLEOTIDE SEQUENCE [LARGE SCALE GENOMIC DNA]</scope>
    <source>
        <strain evidence="3">cv. Nipponbare</strain>
    </source>
</reference>